<gene>
    <name evidence="1" type="ORF">RPERSI_LOCUS30245</name>
</gene>
<protein>
    <submittedName>
        <fullName evidence="1">8286_t:CDS:1</fullName>
    </submittedName>
</protein>
<organism evidence="1 2">
    <name type="scientific">Racocetra persica</name>
    <dbReference type="NCBI Taxonomy" id="160502"/>
    <lineage>
        <taxon>Eukaryota</taxon>
        <taxon>Fungi</taxon>
        <taxon>Fungi incertae sedis</taxon>
        <taxon>Mucoromycota</taxon>
        <taxon>Glomeromycotina</taxon>
        <taxon>Glomeromycetes</taxon>
        <taxon>Diversisporales</taxon>
        <taxon>Gigasporaceae</taxon>
        <taxon>Racocetra</taxon>
    </lineage>
</organism>
<feature type="non-terminal residue" evidence="1">
    <location>
        <position position="49"/>
    </location>
</feature>
<dbReference type="EMBL" id="CAJVQC010117197">
    <property type="protein sequence ID" value="CAG8837280.1"/>
    <property type="molecule type" value="Genomic_DNA"/>
</dbReference>
<proteinExistence type="predicted"/>
<evidence type="ECO:0000313" key="1">
    <source>
        <dbReference type="EMBL" id="CAG8837280.1"/>
    </source>
</evidence>
<comment type="caution">
    <text evidence="1">The sequence shown here is derived from an EMBL/GenBank/DDBJ whole genome shotgun (WGS) entry which is preliminary data.</text>
</comment>
<feature type="non-terminal residue" evidence="1">
    <location>
        <position position="1"/>
    </location>
</feature>
<keyword evidence="2" id="KW-1185">Reference proteome</keyword>
<dbReference type="Proteomes" id="UP000789920">
    <property type="component" value="Unassembled WGS sequence"/>
</dbReference>
<name>A0ACA9SEX2_9GLOM</name>
<accession>A0ACA9SEX2</accession>
<sequence>GLVDNIETIETKLKIITLFRENNNYIPLTRIPSYYFARFKRALVYIDKL</sequence>
<reference evidence="1" key="1">
    <citation type="submission" date="2021-06" db="EMBL/GenBank/DDBJ databases">
        <authorList>
            <person name="Kallberg Y."/>
            <person name="Tangrot J."/>
            <person name="Rosling A."/>
        </authorList>
    </citation>
    <scope>NUCLEOTIDE SEQUENCE</scope>
    <source>
        <strain evidence="1">MA461A</strain>
    </source>
</reference>
<evidence type="ECO:0000313" key="2">
    <source>
        <dbReference type="Proteomes" id="UP000789920"/>
    </source>
</evidence>